<dbReference type="InterPro" id="IPR037524">
    <property type="entry name" value="PA14/GLEYA"/>
</dbReference>
<dbReference type="InterPro" id="IPR036881">
    <property type="entry name" value="Glyco_hydro_3_C_sf"/>
</dbReference>
<evidence type="ECO:0000256" key="9">
    <source>
        <dbReference type="ARBA" id="ARBA00041808"/>
    </source>
</evidence>
<evidence type="ECO:0000256" key="5">
    <source>
        <dbReference type="ARBA" id="ARBA00022801"/>
    </source>
</evidence>
<dbReference type="SUPFAM" id="SSF49785">
    <property type="entry name" value="Galactose-binding domain-like"/>
    <property type="match status" value="2"/>
</dbReference>
<keyword evidence="3" id="KW-0964">Secreted</keyword>
<dbReference type="Pfam" id="PF14310">
    <property type="entry name" value="Fn3-like"/>
    <property type="match status" value="1"/>
</dbReference>
<keyword evidence="14" id="KW-1185">Reference proteome</keyword>
<dbReference type="InterPro" id="IPR000421">
    <property type="entry name" value="FA58C"/>
</dbReference>
<feature type="signal peptide" evidence="10">
    <location>
        <begin position="1"/>
        <end position="35"/>
    </location>
</feature>
<dbReference type="RefSeq" id="WP_345632822.1">
    <property type="nucleotide sequence ID" value="NZ_BAABJQ010000014.1"/>
</dbReference>
<organism evidence="13 14">
    <name type="scientific">Rugosimonospora acidiphila</name>
    <dbReference type="NCBI Taxonomy" id="556531"/>
    <lineage>
        <taxon>Bacteria</taxon>
        <taxon>Bacillati</taxon>
        <taxon>Actinomycetota</taxon>
        <taxon>Actinomycetes</taxon>
        <taxon>Micromonosporales</taxon>
        <taxon>Micromonosporaceae</taxon>
        <taxon>Rugosimonospora</taxon>
    </lineage>
</organism>
<keyword evidence="5" id="KW-0378">Hydrolase</keyword>
<keyword evidence="4 10" id="KW-0732">Signal</keyword>
<dbReference type="Gene3D" id="3.20.20.300">
    <property type="entry name" value="Glycoside hydrolase, family 3, N-terminal domain"/>
    <property type="match status" value="1"/>
</dbReference>
<name>A0ABP9S4J7_9ACTN</name>
<dbReference type="Gene3D" id="2.60.40.10">
    <property type="entry name" value="Immunoglobulins"/>
    <property type="match status" value="1"/>
</dbReference>
<dbReference type="PANTHER" id="PTHR42715">
    <property type="entry name" value="BETA-GLUCOSIDASE"/>
    <property type="match status" value="1"/>
</dbReference>
<evidence type="ECO:0000256" key="2">
    <source>
        <dbReference type="ARBA" id="ARBA00005336"/>
    </source>
</evidence>
<dbReference type="Gene3D" id="3.40.50.1700">
    <property type="entry name" value="Glycoside hydrolase family 3 C-terminal domain"/>
    <property type="match status" value="1"/>
</dbReference>
<feature type="domain" description="F5/8 type C" evidence="11">
    <location>
        <begin position="851"/>
        <end position="993"/>
    </location>
</feature>
<accession>A0ABP9S4J7</accession>
<comment type="similarity">
    <text evidence="2">Belongs to the glycosyl hydrolase 3 family.</text>
</comment>
<dbReference type="SMART" id="SM01217">
    <property type="entry name" value="Fn3_like"/>
    <property type="match status" value="1"/>
</dbReference>
<evidence type="ECO:0000313" key="13">
    <source>
        <dbReference type="EMBL" id="GAA5190765.1"/>
    </source>
</evidence>
<dbReference type="InterPro" id="IPR002772">
    <property type="entry name" value="Glyco_hydro_3_C"/>
</dbReference>
<evidence type="ECO:0000256" key="8">
    <source>
        <dbReference type="ARBA" id="ARBA00041601"/>
    </source>
</evidence>
<sequence>MRHALPRARRLLPRAGAALLLAIGGLGVAGTAAHAATQPWMNTAQTPQDRANELLAAMTQAEKLTMLHGGASCGYVGCVDGNTRLGIPPLHLQDGPVGAGDGFTGVTQLAAPVAGAASWDTDLMRQYGQVLGAEQWGKGTNVVLAPTINIVRDPRWGRAFESLGEDPYLAGQLAATEIQGIQSQGPMAQVKHYAVYNQETNRNSTADNAIVSDRAEREIYLPAFQAAIQQGQADSVMCSYSAINGPFACENGPLQNGILKGELGFTGFVTSDWGATHSTVASANNGLDMEMPGNTYYGTPLTSAVNSGQVSQSTIDDHVRRILVSMFRQGLFDTAQTGSTGAVVTTSAHAAVAKQVAAEGSVLLKNSSVLPIGSSVHSIAVIGDDAGTDAMSQGGGSAGVNPPYLVTPYQGIRTRAGSGATVSFAQGVASSSGQLPPVDTSYLTPSSGTGTGLFGQYHNSTDLSGAVVASRVDGGVDAVYGGASPAPGVNATNWSVKWTGTLHPPTTGSYQFSLNSDDGSRLFVNGQQVINNWFDQGPTTRTGTVNLTAGQAVSIEVDYYQAGGGSNVSLGWQVPGQSLHDQAVAAARNANLAVLFVDKFESEGGDLANLDLSADQNQLVSDVAAANPNTVVVVNSGSALALPWANSVKGIIENWYPGQEDGNAIASLLFGDTNFSGKLPVTFPASLGDVPAHTTAQWPGQNGTVQYSEGIDVGYRWYDSQNKTPLYPFGYGLSYTTFGYTNLTVSAPDSAGNVAVGFDVTNTGTRAGAEVAQVYVGQPAATGEPPKNLRGFQRVTLNPGATQHVTVALDARSFQTWTNNTWTNSGGTNQIYVGSSSRDIRLTGQATIAGGSTGGGGTGTQTALSRTGWTATASVSSATDVPARMLDGDSGTRFSTGVPMANGQAVTVDMGGTHSVDQITMDSAGSVNDFAHGYSVSLSTDGVNWGSPVATGVGSAALVTVSFPAANARYIRVTQTGSSSSWWSIAEFNAYTGGGTVPPPPTALSRTGWTATASVSSATDVPARMLDGDSGTRFSTGVPMANGQAVTVDMGGTHSVDQITMDSAGSVNDFAHGYSVSLSTDGVNWGSPVATGVGSAALVTVSFPAANARYIRVTQTGSSSSWWSIAEFNAYS</sequence>
<protein>
    <recommendedName>
        <fullName evidence="6">Probable beta-glucosidase G</fullName>
    </recommendedName>
    <alternativeName>
        <fullName evidence="7">Beta-D-glucoside glucohydrolase G</fullName>
    </alternativeName>
    <alternativeName>
        <fullName evidence="8">Cellobiase G</fullName>
    </alternativeName>
    <alternativeName>
        <fullName evidence="9">Gentiobiase G</fullName>
    </alternativeName>
</protein>
<dbReference type="InterPro" id="IPR017853">
    <property type="entry name" value="GH"/>
</dbReference>
<dbReference type="InterPro" id="IPR013783">
    <property type="entry name" value="Ig-like_fold"/>
</dbReference>
<evidence type="ECO:0000256" key="3">
    <source>
        <dbReference type="ARBA" id="ARBA00022525"/>
    </source>
</evidence>
<evidence type="ECO:0000256" key="4">
    <source>
        <dbReference type="ARBA" id="ARBA00022729"/>
    </source>
</evidence>
<evidence type="ECO:0000259" key="11">
    <source>
        <dbReference type="PROSITE" id="PS50022"/>
    </source>
</evidence>
<evidence type="ECO:0000256" key="7">
    <source>
        <dbReference type="ARBA" id="ARBA00041276"/>
    </source>
</evidence>
<dbReference type="Gene3D" id="2.60.120.260">
    <property type="entry name" value="Galactose-binding domain-like"/>
    <property type="match status" value="3"/>
</dbReference>
<feature type="chain" id="PRO_5046931742" description="Probable beta-glucosidase G" evidence="10">
    <location>
        <begin position="36"/>
        <end position="1132"/>
    </location>
</feature>
<dbReference type="Proteomes" id="UP001501570">
    <property type="component" value="Unassembled WGS sequence"/>
</dbReference>
<dbReference type="SUPFAM" id="SSF52279">
    <property type="entry name" value="Beta-D-glucan exohydrolase, C-terminal domain"/>
    <property type="match status" value="1"/>
</dbReference>
<gene>
    <name evidence="13" type="ORF">GCM10023322_46680</name>
</gene>
<dbReference type="PRINTS" id="PR00133">
    <property type="entry name" value="GLHYDRLASE3"/>
</dbReference>
<proteinExistence type="inferred from homology"/>
<evidence type="ECO:0000256" key="1">
    <source>
        <dbReference type="ARBA" id="ARBA00004613"/>
    </source>
</evidence>
<evidence type="ECO:0000259" key="12">
    <source>
        <dbReference type="PROSITE" id="PS51820"/>
    </source>
</evidence>
<dbReference type="SUPFAM" id="SSF51445">
    <property type="entry name" value="(Trans)glycosidases"/>
    <property type="match status" value="1"/>
</dbReference>
<feature type="domain" description="PA14" evidence="12">
    <location>
        <begin position="448"/>
        <end position="588"/>
    </location>
</feature>
<comment type="subcellular location">
    <subcellularLocation>
        <location evidence="1">Secreted</location>
    </subcellularLocation>
</comment>
<feature type="domain" description="F5/8 type C" evidence="11">
    <location>
        <begin position="997"/>
        <end position="1132"/>
    </location>
</feature>
<evidence type="ECO:0000256" key="6">
    <source>
        <dbReference type="ARBA" id="ARBA00039579"/>
    </source>
</evidence>
<dbReference type="PROSITE" id="PS51820">
    <property type="entry name" value="PA14"/>
    <property type="match status" value="1"/>
</dbReference>
<dbReference type="InterPro" id="IPR026891">
    <property type="entry name" value="Fn3-like"/>
</dbReference>
<dbReference type="InterPro" id="IPR036962">
    <property type="entry name" value="Glyco_hydro_3_N_sf"/>
</dbReference>
<dbReference type="Pfam" id="PF00933">
    <property type="entry name" value="Glyco_hydro_3"/>
    <property type="match status" value="1"/>
</dbReference>
<dbReference type="Pfam" id="PF00754">
    <property type="entry name" value="F5_F8_type_C"/>
    <property type="match status" value="2"/>
</dbReference>
<dbReference type="InterPro" id="IPR008979">
    <property type="entry name" value="Galactose-bd-like_sf"/>
</dbReference>
<dbReference type="EMBL" id="BAABJQ010000014">
    <property type="protein sequence ID" value="GAA5190765.1"/>
    <property type="molecule type" value="Genomic_DNA"/>
</dbReference>
<dbReference type="Pfam" id="PF07691">
    <property type="entry name" value="PA14"/>
    <property type="match status" value="1"/>
</dbReference>
<comment type="caution">
    <text evidence="13">The sequence shown here is derived from an EMBL/GenBank/DDBJ whole genome shotgun (WGS) entry which is preliminary data.</text>
</comment>
<reference evidence="14" key="1">
    <citation type="journal article" date="2019" name="Int. J. Syst. Evol. Microbiol.">
        <title>The Global Catalogue of Microorganisms (GCM) 10K type strain sequencing project: providing services to taxonomists for standard genome sequencing and annotation.</title>
        <authorList>
            <consortium name="The Broad Institute Genomics Platform"/>
            <consortium name="The Broad Institute Genome Sequencing Center for Infectious Disease"/>
            <person name="Wu L."/>
            <person name="Ma J."/>
        </authorList>
    </citation>
    <scope>NUCLEOTIDE SEQUENCE [LARGE SCALE GENOMIC DNA]</scope>
    <source>
        <strain evidence="14">JCM 18304</strain>
    </source>
</reference>
<evidence type="ECO:0000256" key="10">
    <source>
        <dbReference type="SAM" id="SignalP"/>
    </source>
</evidence>
<dbReference type="PROSITE" id="PS50022">
    <property type="entry name" value="FA58C_3"/>
    <property type="match status" value="2"/>
</dbReference>
<dbReference type="InterPro" id="IPR001764">
    <property type="entry name" value="Glyco_hydro_3_N"/>
</dbReference>
<dbReference type="InterPro" id="IPR050288">
    <property type="entry name" value="Cellulose_deg_GH3"/>
</dbReference>
<dbReference type="PANTHER" id="PTHR42715:SF12">
    <property type="entry name" value="BETA-GLUCOSIDASE G-RELATED"/>
    <property type="match status" value="1"/>
</dbReference>
<evidence type="ECO:0000313" key="14">
    <source>
        <dbReference type="Proteomes" id="UP001501570"/>
    </source>
</evidence>
<dbReference type="Pfam" id="PF01915">
    <property type="entry name" value="Glyco_hydro_3_C"/>
    <property type="match status" value="1"/>
</dbReference>
<dbReference type="InterPro" id="IPR011658">
    <property type="entry name" value="PA14_dom"/>
</dbReference>
<dbReference type="SMART" id="SM00758">
    <property type="entry name" value="PA14"/>
    <property type="match status" value="1"/>
</dbReference>